<dbReference type="RefSeq" id="WP_184963849.1">
    <property type="nucleotide sequence ID" value="NZ_JACHIN010000005.1"/>
</dbReference>
<evidence type="ECO:0008006" key="3">
    <source>
        <dbReference type="Google" id="ProtNLM"/>
    </source>
</evidence>
<dbReference type="Proteomes" id="UP000568380">
    <property type="component" value="Unassembled WGS sequence"/>
</dbReference>
<keyword evidence="2" id="KW-1185">Reference proteome</keyword>
<name>A0A7W8A3E5_9ACTN</name>
<accession>A0A7W8A3E5</accession>
<gene>
    <name evidence="1" type="ORF">HNR40_004298</name>
</gene>
<reference evidence="1 2" key="1">
    <citation type="submission" date="2020-08" db="EMBL/GenBank/DDBJ databases">
        <title>Genomic Encyclopedia of Type Strains, Phase IV (KMG-IV): sequencing the most valuable type-strain genomes for metagenomic binning, comparative biology and taxonomic classification.</title>
        <authorList>
            <person name="Goeker M."/>
        </authorList>
    </citation>
    <scope>NUCLEOTIDE SEQUENCE [LARGE SCALE GENOMIC DNA]</scope>
    <source>
        <strain evidence="1 2">DSM 45385</strain>
    </source>
</reference>
<sequence>MNGDGNLDIVTLDYWSGTVTAHTSDGALNKTGSYDLDGPCDPTCRNAGWNPIGIVDTYRLPWSEPG</sequence>
<dbReference type="EMBL" id="JACHIN010000005">
    <property type="protein sequence ID" value="MBB5078812.1"/>
    <property type="molecule type" value="Genomic_DNA"/>
</dbReference>
<evidence type="ECO:0000313" key="2">
    <source>
        <dbReference type="Proteomes" id="UP000568380"/>
    </source>
</evidence>
<proteinExistence type="predicted"/>
<dbReference type="AlphaFoldDB" id="A0A7W8A3E5"/>
<protein>
    <recommendedName>
        <fullName evidence="3">VCBS repeat-containing protein</fullName>
    </recommendedName>
</protein>
<comment type="caution">
    <text evidence="1">The sequence shown here is derived from an EMBL/GenBank/DDBJ whole genome shotgun (WGS) entry which is preliminary data.</text>
</comment>
<evidence type="ECO:0000313" key="1">
    <source>
        <dbReference type="EMBL" id="MBB5078812.1"/>
    </source>
</evidence>
<organism evidence="1 2">
    <name type="scientific">Nonomuraea endophytica</name>
    <dbReference type="NCBI Taxonomy" id="714136"/>
    <lineage>
        <taxon>Bacteria</taxon>
        <taxon>Bacillati</taxon>
        <taxon>Actinomycetota</taxon>
        <taxon>Actinomycetes</taxon>
        <taxon>Streptosporangiales</taxon>
        <taxon>Streptosporangiaceae</taxon>
        <taxon>Nonomuraea</taxon>
    </lineage>
</organism>